<dbReference type="RefSeq" id="WP_154912474.1">
    <property type="nucleotide sequence ID" value="NZ_CABVIK010000008.1"/>
</dbReference>
<dbReference type="Pfam" id="PF15931">
    <property type="entry name" value="DUF4747"/>
    <property type="match status" value="1"/>
</dbReference>
<gene>
    <name evidence="1" type="ORF">PS870_02829</name>
</gene>
<evidence type="ECO:0000313" key="1">
    <source>
        <dbReference type="EMBL" id="VVP01300.1"/>
    </source>
</evidence>
<dbReference type="InterPro" id="IPR031832">
    <property type="entry name" value="DUF4747"/>
</dbReference>
<accession>A0A5E7KHL6</accession>
<dbReference type="Proteomes" id="UP000349468">
    <property type="component" value="Unassembled WGS sequence"/>
</dbReference>
<reference evidence="1 2" key="1">
    <citation type="submission" date="2019-09" db="EMBL/GenBank/DDBJ databases">
        <authorList>
            <person name="Chandra G."/>
            <person name="Truman W A."/>
        </authorList>
    </citation>
    <scope>NUCLEOTIDE SEQUENCE [LARGE SCALE GENOMIC DNA]</scope>
    <source>
        <strain evidence="1">PS870</strain>
    </source>
</reference>
<sequence length="315" mass="35248">MSRKFTFSLFRINIVDAEDMFSVGVDQRLRGDADLIRVLKLSTSNEMDQIQETRSAIFKWSLRDYVDLTELGDGRELIHLVLARSLLEKDGLIVTDEGISSGTSSSYPPLASAAVVLVDLSRHLVAVEHTGDLSQTAWKDFIEKIFNTSSLSMGKMSYISLEPVPEQNGIVGLFLSFDKVTRMRLTLRIPNPELNRYTRDLYDDLVKSNLREITQDMKNPNGMSQATDARPYASAVLAEQGYKVGDVYIAGFKGEDYEEANSGTDAVRGNIKALRDFIRGLSSNLKTKEAKQAIKSVFAEIDRIHPEIDSHENKS</sequence>
<organism evidence="1 2">
    <name type="scientific">Pseudomonas fluorescens</name>
    <dbReference type="NCBI Taxonomy" id="294"/>
    <lineage>
        <taxon>Bacteria</taxon>
        <taxon>Pseudomonadati</taxon>
        <taxon>Pseudomonadota</taxon>
        <taxon>Gammaproteobacteria</taxon>
        <taxon>Pseudomonadales</taxon>
        <taxon>Pseudomonadaceae</taxon>
        <taxon>Pseudomonas</taxon>
    </lineage>
</organism>
<dbReference type="AlphaFoldDB" id="A0A5E7KHL6"/>
<proteinExistence type="predicted"/>
<protein>
    <submittedName>
        <fullName evidence="1">Uncharacterized protein</fullName>
    </submittedName>
</protein>
<dbReference type="EMBL" id="CABVIK010000008">
    <property type="protein sequence ID" value="VVP01300.1"/>
    <property type="molecule type" value="Genomic_DNA"/>
</dbReference>
<name>A0A5E7KHL6_PSEFL</name>
<evidence type="ECO:0000313" key="2">
    <source>
        <dbReference type="Proteomes" id="UP000349468"/>
    </source>
</evidence>